<proteinExistence type="predicted"/>
<reference evidence="1" key="1">
    <citation type="submission" date="2023-04" db="EMBL/GenBank/DDBJ databases">
        <title>Draft Genome sequencing of Naganishia species isolated from polar environments using Oxford Nanopore Technology.</title>
        <authorList>
            <person name="Leo P."/>
            <person name="Venkateswaran K."/>
        </authorList>
    </citation>
    <scope>NUCLEOTIDE SEQUENCE</scope>
    <source>
        <strain evidence="1">DBVPG 5303</strain>
    </source>
</reference>
<name>A0ACC2XKY4_9TREE</name>
<sequence length="275" mass="30555">MPGYSKIPFFGHYQIQWQMCKKDDNGKDFITTPNLWSGEGWVAQIKVLTGYRGIRLGPGELKLLDDCWGDIMLVRRKHPNLHAITQPLINEMHEVMRSLIQVHFGTGSKGGTEDEDRLVQRLDDYRKARSPQADVVMATSEQDSTWVEKAERAIIAATIDEGTVIMNALSDAGISLDSEDQETLKSCTDGLTASGRSADNSKLSKLVKDVMSYVCAIFENGGDNNDLVRKLAIYRNAANEEEDGESMMTDSESFNSQASSRVQGTISTTQLTQHE</sequence>
<dbReference type="Proteomes" id="UP001234202">
    <property type="component" value="Unassembled WGS sequence"/>
</dbReference>
<dbReference type="EMBL" id="JASBWV010000009">
    <property type="protein sequence ID" value="KAJ9124627.1"/>
    <property type="molecule type" value="Genomic_DNA"/>
</dbReference>
<gene>
    <name evidence="1" type="ORF">QFC24_002994</name>
</gene>
<organism evidence="1 2">
    <name type="scientific">Naganishia onofrii</name>
    <dbReference type="NCBI Taxonomy" id="1851511"/>
    <lineage>
        <taxon>Eukaryota</taxon>
        <taxon>Fungi</taxon>
        <taxon>Dikarya</taxon>
        <taxon>Basidiomycota</taxon>
        <taxon>Agaricomycotina</taxon>
        <taxon>Tremellomycetes</taxon>
        <taxon>Filobasidiales</taxon>
        <taxon>Filobasidiaceae</taxon>
        <taxon>Naganishia</taxon>
    </lineage>
</organism>
<evidence type="ECO:0000313" key="2">
    <source>
        <dbReference type="Proteomes" id="UP001234202"/>
    </source>
</evidence>
<protein>
    <submittedName>
        <fullName evidence="1">Uncharacterized protein</fullName>
    </submittedName>
</protein>
<evidence type="ECO:0000313" key="1">
    <source>
        <dbReference type="EMBL" id="KAJ9124627.1"/>
    </source>
</evidence>
<accession>A0ACC2XKY4</accession>
<comment type="caution">
    <text evidence="1">The sequence shown here is derived from an EMBL/GenBank/DDBJ whole genome shotgun (WGS) entry which is preliminary data.</text>
</comment>
<keyword evidence="2" id="KW-1185">Reference proteome</keyword>